<dbReference type="Gene3D" id="3.40.50.200">
    <property type="entry name" value="Peptidase S8/S53 domain"/>
    <property type="match status" value="1"/>
</dbReference>
<dbReference type="GO" id="GO:0004252">
    <property type="term" value="F:serine-type endopeptidase activity"/>
    <property type="evidence" value="ECO:0007669"/>
    <property type="project" value="UniProtKB-UniRule"/>
</dbReference>
<accession>A0A7K1SA95</accession>
<evidence type="ECO:0000256" key="1">
    <source>
        <dbReference type="ARBA" id="ARBA00011073"/>
    </source>
</evidence>
<keyword evidence="2 5" id="KW-0645">Protease</keyword>
<dbReference type="EMBL" id="WPIN01000004">
    <property type="protein sequence ID" value="MVM30744.1"/>
    <property type="molecule type" value="Genomic_DNA"/>
</dbReference>
<reference evidence="7 8" key="1">
    <citation type="submission" date="2019-12" db="EMBL/GenBank/DDBJ databases">
        <title>Spirosoma sp. HMF4905 genome sequencing and assembly.</title>
        <authorList>
            <person name="Kang H."/>
            <person name="Cha I."/>
            <person name="Kim H."/>
            <person name="Joh K."/>
        </authorList>
    </citation>
    <scope>NUCLEOTIDE SEQUENCE [LARGE SCALE GENOMIC DNA]</scope>
    <source>
        <strain evidence="7 8">HMF4905</strain>
    </source>
</reference>
<dbReference type="InterPro" id="IPR008979">
    <property type="entry name" value="Galactose-bd-like_sf"/>
</dbReference>
<gene>
    <name evidence="7" type="ORF">GO755_11935</name>
</gene>
<proteinExistence type="inferred from homology"/>
<dbReference type="InterPro" id="IPR000209">
    <property type="entry name" value="Peptidase_S8/S53_dom"/>
</dbReference>
<evidence type="ECO:0000256" key="5">
    <source>
        <dbReference type="PROSITE-ProRule" id="PRU01240"/>
    </source>
</evidence>
<dbReference type="Gene3D" id="2.60.40.10">
    <property type="entry name" value="Immunoglobulins"/>
    <property type="match status" value="1"/>
</dbReference>
<dbReference type="InterPro" id="IPR023828">
    <property type="entry name" value="Peptidase_S8_Ser-AS"/>
</dbReference>
<evidence type="ECO:0000259" key="6">
    <source>
        <dbReference type="PROSITE" id="PS50835"/>
    </source>
</evidence>
<dbReference type="CDD" id="cd04842">
    <property type="entry name" value="Peptidases_S8_Kp43_protease"/>
    <property type="match status" value="1"/>
</dbReference>
<evidence type="ECO:0000256" key="3">
    <source>
        <dbReference type="ARBA" id="ARBA00022801"/>
    </source>
</evidence>
<comment type="similarity">
    <text evidence="1 5">Belongs to the peptidase S8 family.</text>
</comment>
<keyword evidence="4 5" id="KW-0720">Serine protease</keyword>
<dbReference type="SUPFAM" id="SSF49785">
    <property type="entry name" value="Galactose-binding domain-like"/>
    <property type="match status" value="1"/>
</dbReference>
<protein>
    <submittedName>
        <fullName evidence="7">S8 family serine peptidase</fullName>
    </submittedName>
</protein>
<feature type="active site" description="Charge relay system" evidence="5">
    <location>
        <position position="392"/>
    </location>
</feature>
<evidence type="ECO:0000313" key="8">
    <source>
        <dbReference type="Proteomes" id="UP000436006"/>
    </source>
</evidence>
<feature type="active site" description="Charge relay system" evidence="5">
    <location>
        <position position="165"/>
    </location>
</feature>
<dbReference type="InterPro" id="IPR045474">
    <property type="entry name" value="GEVED"/>
</dbReference>
<dbReference type="PROSITE" id="PS00138">
    <property type="entry name" value="SUBTILASE_SER"/>
    <property type="match status" value="1"/>
</dbReference>
<dbReference type="PROSITE" id="PS51892">
    <property type="entry name" value="SUBTILASE"/>
    <property type="match status" value="1"/>
</dbReference>
<keyword evidence="3 5" id="KW-0378">Hydrolase</keyword>
<sequence length="1354" mass="143325">MRQRLWFYTSWLQAVLFLSITHTLLSAQPIPYSAAQRQQIDQLRQTFQKTYTSNYNQALSLAKKLGRPIETKLPNGQRMSLQGLDDRGHLLYYITTSATKAGITTRTNALYSGGSLGLNLSGSSASVQGKLGIWDGGAVLGTHVELTGRVTQMDSASTTIDNEEHPSHVAGIMIATGINPLVRGMANKATLKAWDFSNDVTEMAAASSTLLVSNHSYGYNSGFFPNPDATSQYTWIWYGDTTVSKTYDYKFGVYNSRVQAWDQVSTSAPNYLIVSSAGNARGYNGPAAGTPYLMGNYTTKAKPVISTLPRDNQTGYDILPPPASAKNALVVGAISNLAFGYNQPNDVQLADFSSWGPTDDGRIKPDIVGAGVSILSCNSTSDSAYVSLSGTSMSSPNVAGSVLLLQEYYNQLNPGKYMRSSTLRGLVLHTADEAGTTPGPDYQFGWGLLNMERAAKVIGNTDQSNLLSERTLAQGKHDTIQVIASGRGQVVATICWTDPAGTPTATLNDRTPKLVNDLDLRINDGATTTQPWLLDPNNPANAATHGDNIRDNIEQVIIANSIPGKTYTLIIGHKGTLSGSKQDYALFVSGVGGKVYCESRATSTADTKISRVQLGSIDQVGSTSCTAYTDFSQVATSIQAGQQIPLTVSLGTCGATKNAIVKVFADWNQNGSFDDAGETLATSGVLANSAQFSTTLTIPASVQNGQFIKFRLVATETDNAALVAACGLYGNGETQDYLLNVVQTVNDVGAVALVSPLTNFCGQTNTDVVVTVRLHNYGAADQLNVPVSVKITDTNNTELTTLSGVVPKLLAFREGILTLQLPATSTLVAGQTYRFTITTGLNTDQNAANDSVTETRTTAPTPANGLFTATQCSADTVVSLRNIGSGTAFWYDAPLGGNLLAAGNLATAPKLPPSGQFYATLNDFSGTIGPVNKAAFGGGSYYGAYAPAPLISTTVPILIESARLYIAAAGQLTFTVRKLDETAISSVTLDVSPTRNQSLTTVTSNGNLVDDPDDQGAIYPINLRIPEAGDYKITIDYSGGASTFRSNVSVSGLPYQLKTSTGTPIVTIKGALFNSGTTIDTLTTAWYYFYNIKVRSLDCPSLQRTVVTPITGTSPTVSVTPGGSASICQGSSLTLEAITTGTGLAYQWYRNDALLTAATSSTLPVTTVGKYAVQVANTCFARSSVVTVSVNTPQNPVIITNGFTLTSNATSNIQWLMDGVPIAGATGTTYTVVKSGRYSVKGSVNGCGAGISNEVVLTILATEPVLSDDDLLVYPNPVTRQLTVSVAVSSSLSKPPALRLTDIQGRTIRNATLQLDGKNYSTVVDVGNLPGGTFFVVVEDERTQNVRVKRIHKQ</sequence>
<dbReference type="PROSITE" id="PS50835">
    <property type="entry name" value="IG_LIKE"/>
    <property type="match status" value="1"/>
</dbReference>
<dbReference type="Pfam" id="PF20009">
    <property type="entry name" value="GEVED"/>
    <property type="match status" value="1"/>
</dbReference>
<dbReference type="InterPro" id="IPR036852">
    <property type="entry name" value="Peptidase_S8/S53_dom_sf"/>
</dbReference>
<dbReference type="InterPro" id="IPR051048">
    <property type="entry name" value="Peptidase_S8/S53_subtilisin"/>
</dbReference>
<dbReference type="Pfam" id="PF00082">
    <property type="entry name" value="Peptidase_S8"/>
    <property type="match status" value="1"/>
</dbReference>
<evidence type="ECO:0000313" key="7">
    <source>
        <dbReference type="EMBL" id="MVM30744.1"/>
    </source>
</evidence>
<dbReference type="PANTHER" id="PTHR43399:SF4">
    <property type="entry name" value="CELL WALL-ASSOCIATED PROTEASE"/>
    <property type="match status" value="1"/>
</dbReference>
<dbReference type="SUPFAM" id="SSF52743">
    <property type="entry name" value="Subtilisin-like"/>
    <property type="match status" value="1"/>
</dbReference>
<evidence type="ECO:0000256" key="2">
    <source>
        <dbReference type="ARBA" id="ARBA00022670"/>
    </source>
</evidence>
<dbReference type="InterPro" id="IPR026444">
    <property type="entry name" value="Secre_tail"/>
</dbReference>
<dbReference type="InterPro" id="IPR007110">
    <property type="entry name" value="Ig-like_dom"/>
</dbReference>
<dbReference type="Proteomes" id="UP000436006">
    <property type="component" value="Unassembled WGS sequence"/>
</dbReference>
<keyword evidence="8" id="KW-1185">Reference proteome</keyword>
<comment type="caution">
    <text evidence="7">The sequence shown here is derived from an EMBL/GenBank/DDBJ whole genome shotgun (WGS) entry which is preliminary data.</text>
</comment>
<name>A0A7K1SA95_9BACT</name>
<dbReference type="InterPro" id="IPR034058">
    <property type="entry name" value="TagA/B/C/D_pept_dom"/>
</dbReference>
<dbReference type="Gene3D" id="2.60.120.380">
    <property type="match status" value="1"/>
</dbReference>
<dbReference type="InterPro" id="IPR013783">
    <property type="entry name" value="Ig-like_fold"/>
</dbReference>
<feature type="active site" description="Charge relay system" evidence="5">
    <location>
        <position position="135"/>
    </location>
</feature>
<dbReference type="Pfam" id="PF18962">
    <property type="entry name" value="Por_Secre_tail"/>
    <property type="match status" value="1"/>
</dbReference>
<dbReference type="PANTHER" id="PTHR43399">
    <property type="entry name" value="SUBTILISIN-RELATED"/>
    <property type="match status" value="1"/>
</dbReference>
<organism evidence="7 8">
    <name type="scientific">Spirosoma arboris</name>
    <dbReference type="NCBI Taxonomy" id="2682092"/>
    <lineage>
        <taxon>Bacteria</taxon>
        <taxon>Pseudomonadati</taxon>
        <taxon>Bacteroidota</taxon>
        <taxon>Cytophagia</taxon>
        <taxon>Cytophagales</taxon>
        <taxon>Cytophagaceae</taxon>
        <taxon>Spirosoma</taxon>
    </lineage>
</organism>
<dbReference type="GO" id="GO:0006508">
    <property type="term" value="P:proteolysis"/>
    <property type="evidence" value="ECO:0007669"/>
    <property type="project" value="UniProtKB-KW"/>
</dbReference>
<evidence type="ECO:0000256" key="4">
    <source>
        <dbReference type="ARBA" id="ARBA00022825"/>
    </source>
</evidence>
<feature type="domain" description="Ig-like" evidence="6">
    <location>
        <begin position="1115"/>
        <end position="1189"/>
    </location>
</feature>
<dbReference type="RefSeq" id="WP_157584988.1">
    <property type="nucleotide sequence ID" value="NZ_WPIN01000004.1"/>
</dbReference>